<proteinExistence type="predicted"/>
<feature type="non-terminal residue" evidence="1">
    <location>
        <position position="59"/>
    </location>
</feature>
<dbReference type="EMBL" id="CADCXU010034182">
    <property type="protein sequence ID" value="CAB0019595.1"/>
    <property type="molecule type" value="Genomic_DNA"/>
</dbReference>
<reference evidence="1 2" key="1">
    <citation type="submission" date="2020-02" db="EMBL/GenBank/DDBJ databases">
        <authorList>
            <person name="Ferguson B K."/>
        </authorList>
    </citation>
    <scope>NUCLEOTIDE SEQUENCE [LARGE SCALE GENOMIC DNA]</scope>
</reference>
<dbReference type="Proteomes" id="UP000479000">
    <property type="component" value="Unassembled WGS sequence"/>
</dbReference>
<keyword evidence="2" id="KW-1185">Reference proteome</keyword>
<accession>A0A6H5HRT5</accession>
<evidence type="ECO:0000313" key="1">
    <source>
        <dbReference type="EMBL" id="CAB0019595.1"/>
    </source>
</evidence>
<dbReference type="AlphaFoldDB" id="A0A6H5HRT5"/>
<organism evidence="1 2">
    <name type="scientific">Nesidiocoris tenuis</name>
    <dbReference type="NCBI Taxonomy" id="355587"/>
    <lineage>
        <taxon>Eukaryota</taxon>
        <taxon>Metazoa</taxon>
        <taxon>Ecdysozoa</taxon>
        <taxon>Arthropoda</taxon>
        <taxon>Hexapoda</taxon>
        <taxon>Insecta</taxon>
        <taxon>Pterygota</taxon>
        <taxon>Neoptera</taxon>
        <taxon>Paraneoptera</taxon>
        <taxon>Hemiptera</taxon>
        <taxon>Heteroptera</taxon>
        <taxon>Panheteroptera</taxon>
        <taxon>Cimicomorpha</taxon>
        <taxon>Miridae</taxon>
        <taxon>Dicyphina</taxon>
        <taxon>Nesidiocoris</taxon>
    </lineage>
</organism>
<protein>
    <submittedName>
        <fullName evidence="1">Uncharacterized protein</fullName>
    </submittedName>
</protein>
<gene>
    <name evidence="1" type="ORF">NTEN_LOCUS23307</name>
</gene>
<name>A0A6H5HRT5_9HEMI</name>
<evidence type="ECO:0000313" key="2">
    <source>
        <dbReference type="Proteomes" id="UP000479000"/>
    </source>
</evidence>
<sequence>MIPRSCVNFLKFFGEGSLSQNSDLGNWFFLESPIHYRHAEVDAHHLSWAHSTAGQHLWI</sequence>